<dbReference type="InterPro" id="IPR000836">
    <property type="entry name" value="PRTase_dom"/>
</dbReference>
<feature type="domain" description="Phosphoribosyltransferase" evidence="2">
    <location>
        <begin position="150"/>
        <end position="195"/>
    </location>
</feature>
<accession>A0A7D4QFJ6</accession>
<dbReference type="Pfam" id="PF00156">
    <property type="entry name" value="Pribosyltran"/>
    <property type="match status" value="1"/>
</dbReference>
<dbReference type="SUPFAM" id="SSF53271">
    <property type="entry name" value="PRTase-like"/>
    <property type="match status" value="1"/>
</dbReference>
<evidence type="ECO:0000256" key="1">
    <source>
        <dbReference type="ARBA" id="ARBA00008007"/>
    </source>
</evidence>
<name>A0A7D4QFJ6_9MICO</name>
<comment type="similarity">
    <text evidence="1">Belongs to the ComF/GntX family.</text>
</comment>
<proteinExistence type="inferred from homology"/>
<dbReference type="EMBL" id="CP054056">
    <property type="protein sequence ID" value="QKJ24888.1"/>
    <property type="molecule type" value="Genomic_DNA"/>
</dbReference>
<dbReference type="PANTHER" id="PTHR47505:SF1">
    <property type="entry name" value="DNA UTILIZATION PROTEIN YHGH"/>
    <property type="match status" value="1"/>
</dbReference>
<reference evidence="3 4" key="1">
    <citation type="submission" date="2020-05" db="EMBL/GenBank/DDBJ databases">
        <title>Aquirufa sp. strain 15G-AUS-rot a new Aquirufa species.</title>
        <authorList>
            <person name="Pitt A."/>
            <person name="Hahn M.W."/>
        </authorList>
    </citation>
    <scope>NUCLEOTIDE SEQUENCE [LARGE SCALE GENOMIC DNA]</scope>
    <source>
        <strain evidence="3 4">15G-AUS-rot</strain>
    </source>
</reference>
<dbReference type="Gene3D" id="3.40.50.2020">
    <property type="match status" value="1"/>
</dbReference>
<evidence type="ECO:0000259" key="2">
    <source>
        <dbReference type="Pfam" id="PF00156"/>
    </source>
</evidence>
<gene>
    <name evidence="3" type="ORF">HRU87_01385</name>
</gene>
<keyword evidence="4" id="KW-1185">Reference proteome</keyword>
<evidence type="ECO:0000313" key="4">
    <source>
        <dbReference type="Proteomes" id="UP000501003"/>
    </source>
</evidence>
<sequence length="197" mass="22035">MQKLLNWLFPTQCVACGQGRDPVCSGCKPVFAPSHFVRGEQQLTALTEFEGSFKNLLEGYKDKNLVSLKPPLVELLRLQLARAETPRFDLVMVPPRNSKNYRKRGFDPALEIARGGCGRNIVRSFRATRKLQDQRTLSARRRIENVAMSFYAGDLSGRRVLLFDDVCTTGATMLEMARASRASGAQVAASWVLAQRI</sequence>
<protein>
    <submittedName>
        <fullName evidence="3">ComF family protein</fullName>
    </submittedName>
</protein>
<dbReference type="InterPro" id="IPR029057">
    <property type="entry name" value="PRTase-like"/>
</dbReference>
<dbReference type="KEGG" id="aqg:HRU87_01385"/>
<evidence type="ECO:0000313" key="3">
    <source>
        <dbReference type="EMBL" id="QKJ24888.1"/>
    </source>
</evidence>
<dbReference type="PANTHER" id="PTHR47505">
    <property type="entry name" value="DNA UTILIZATION PROTEIN YHGH"/>
    <property type="match status" value="1"/>
</dbReference>
<organism evidence="3 4">
    <name type="scientific">Aquiluna borgnonia</name>
    <dbReference type="NCBI Taxonomy" id="2499157"/>
    <lineage>
        <taxon>Bacteria</taxon>
        <taxon>Bacillati</taxon>
        <taxon>Actinomycetota</taxon>
        <taxon>Actinomycetes</taxon>
        <taxon>Micrococcales</taxon>
        <taxon>Microbacteriaceae</taxon>
        <taxon>Luna cluster</taxon>
        <taxon>Luna-1 subcluster</taxon>
        <taxon>Aquiluna</taxon>
    </lineage>
</organism>
<dbReference type="Proteomes" id="UP000501003">
    <property type="component" value="Chromosome"/>
</dbReference>
<dbReference type="CDD" id="cd06223">
    <property type="entry name" value="PRTases_typeI"/>
    <property type="match status" value="1"/>
</dbReference>
<dbReference type="InterPro" id="IPR051910">
    <property type="entry name" value="ComF/GntX_DNA_util-trans"/>
</dbReference>
<dbReference type="AlphaFoldDB" id="A0A7D4QFJ6"/>
<dbReference type="RefSeq" id="WP_173493185.1">
    <property type="nucleotide sequence ID" value="NZ_CP054056.1"/>
</dbReference>